<dbReference type="RefSeq" id="WP_311661986.1">
    <property type="nucleotide sequence ID" value="NZ_JAVRHT010000004.1"/>
</dbReference>
<sequence length="218" mass="21632">MDSAPRPGSLRPALAPEAPAVLETAAPPGGEGGAALEAASPGALARLGRIVPGVGALVRFAYRTAAASAVAAAVIWLALFEGALRSGAVGGVAVIVALLLLVPAAAAALAGWTLADLASLPGQLRDAALAATGRADAAQPAEARPRRAGRSRLLRVGRALWAARGLALTSKGAWVRIVGAARFLRLASLPFALALVGLFALNGLVILGGAVALVVLLF</sequence>
<keyword evidence="1" id="KW-0472">Membrane</keyword>
<evidence type="ECO:0000256" key="1">
    <source>
        <dbReference type="SAM" id="Phobius"/>
    </source>
</evidence>
<keyword evidence="1" id="KW-0812">Transmembrane</keyword>
<keyword evidence="1" id="KW-1133">Transmembrane helix</keyword>
<reference evidence="2 3" key="1">
    <citation type="submission" date="2023-09" db="EMBL/GenBank/DDBJ databases">
        <authorList>
            <person name="Rey-Velasco X."/>
        </authorList>
    </citation>
    <scope>NUCLEOTIDE SEQUENCE [LARGE SCALE GENOMIC DNA]</scope>
    <source>
        <strain evidence="2 3">F394</strain>
    </source>
</reference>
<accession>A0ABU3BN58</accession>
<dbReference type="Proteomes" id="UP001267426">
    <property type="component" value="Unassembled WGS sequence"/>
</dbReference>
<protein>
    <submittedName>
        <fullName evidence="2">Uncharacterized protein</fullName>
    </submittedName>
</protein>
<organism evidence="2 3">
    <name type="scientific">Rubrivirga litoralis</name>
    <dbReference type="NCBI Taxonomy" id="3075598"/>
    <lineage>
        <taxon>Bacteria</taxon>
        <taxon>Pseudomonadati</taxon>
        <taxon>Rhodothermota</taxon>
        <taxon>Rhodothermia</taxon>
        <taxon>Rhodothermales</taxon>
        <taxon>Rubricoccaceae</taxon>
        <taxon>Rubrivirga</taxon>
    </lineage>
</organism>
<gene>
    <name evidence="2" type="ORF">RM540_02980</name>
</gene>
<dbReference type="EMBL" id="JAVRHT010000004">
    <property type="protein sequence ID" value="MDT0630700.1"/>
    <property type="molecule type" value="Genomic_DNA"/>
</dbReference>
<name>A0ABU3BN58_9BACT</name>
<proteinExistence type="predicted"/>
<feature type="transmembrane region" description="Helical" evidence="1">
    <location>
        <begin position="60"/>
        <end position="80"/>
    </location>
</feature>
<feature type="transmembrane region" description="Helical" evidence="1">
    <location>
        <begin position="191"/>
        <end position="217"/>
    </location>
</feature>
<evidence type="ECO:0000313" key="2">
    <source>
        <dbReference type="EMBL" id="MDT0630700.1"/>
    </source>
</evidence>
<evidence type="ECO:0000313" key="3">
    <source>
        <dbReference type="Proteomes" id="UP001267426"/>
    </source>
</evidence>
<keyword evidence="3" id="KW-1185">Reference proteome</keyword>
<comment type="caution">
    <text evidence="2">The sequence shown here is derived from an EMBL/GenBank/DDBJ whole genome shotgun (WGS) entry which is preliminary data.</text>
</comment>
<feature type="transmembrane region" description="Helical" evidence="1">
    <location>
        <begin position="92"/>
        <end position="115"/>
    </location>
</feature>